<name>A0ABQ1T778_9GAMM</name>
<keyword evidence="1" id="KW-0812">Transmembrane</keyword>
<reference evidence="3" key="1">
    <citation type="journal article" date="2019" name="Int. J. Syst. Evol. Microbiol.">
        <title>The Global Catalogue of Microorganisms (GCM) 10K type strain sequencing project: providing services to taxonomists for standard genome sequencing and annotation.</title>
        <authorList>
            <consortium name="The Broad Institute Genomics Platform"/>
            <consortium name="The Broad Institute Genome Sequencing Center for Infectious Disease"/>
            <person name="Wu L."/>
            <person name="Ma J."/>
        </authorList>
    </citation>
    <scope>NUCLEOTIDE SEQUENCE [LARGE SCALE GENOMIC DNA]</scope>
    <source>
        <strain evidence="3">CGMCC 1.15394</strain>
    </source>
</reference>
<evidence type="ECO:0000313" key="2">
    <source>
        <dbReference type="EMBL" id="GGE81320.1"/>
    </source>
</evidence>
<evidence type="ECO:0000313" key="3">
    <source>
        <dbReference type="Proteomes" id="UP000638462"/>
    </source>
</evidence>
<protein>
    <recommendedName>
        <fullName evidence="4">DUF1449 domain-containing protein</fullName>
    </recommendedName>
</protein>
<evidence type="ECO:0000256" key="1">
    <source>
        <dbReference type="SAM" id="Phobius"/>
    </source>
</evidence>
<comment type="caution">
    <text evidence="2">The sequence shown here is derived from an EMBL/GenBank/DDBJ whole genome shotgun (WGS) entry which is preliminary data.</text>
</comment>
<organism evidence="2 3">
    <name type="scientific">Pseudoalteromonas gelatinilytica</name>
    <dbReference type="NCBI Taxonomy" id="1703256"/>
    <lineage>
        <taxon>Bacteria</taxon>
        <taxon>Pseudomonadati</taxon>
        <taxon>Pseudomonadota</taxon>
        <taxon>Gammaproteobacteria</taxon>
        <taxon>Alteromonadales</taxon>
        <taxon>Pseudoalteromonadaceae</taxon>
        <taxon>Pseudoalteromonas</taxon>
    </lineage>
</organism>
<gene>
    <name evidence="2" type="ORF">GCM10008027_02470</name>
</gene>
<dbReference type="EMBL" id="BMIT01000001">
    <property type="protein sequence ID" value="GGE81320.1"/>
    <property type="molecule type" value="Genomic_DNA"/>
</dbReference>
<evidence type="ECO:0008006" key="4">
    <source>
        <dbReference type="Google" id="ProtNLM"/>
    </source>
</evidence>
<dbReference type="Proteomes" id="UP000638462">
    <property type="component" value="Unassembled WGS sequence"/>
</dbReference>
<keyword evidence="1" id="KW-1133">Transmembrane helix</keyword>
<keyword evidence="3" id="KW-1185">Reference proteome</keyword>
<keyword evidence="1" id="KW-0472">Membrane</keyword>
<feature type="transmembrane region" description="Helical" evidence="1">
    <location>
        <begin position="96"/>
        <end position="121"/>
    </location>
</feature>
<feature type="transmembrane region" description="Helical" evidence="1">
    <location>
        <begin position="55"/>
        <end position="84"/>
    </location>
</feature>
<proteinExistence type="predicted"/>
<feature type="transmembrane region" description="Helical" evidence="1">
    <location>
        <begin position="12"/>
        <end position="34"/>
    </location>
</feature>
<sequence length="204" mass="22245">MEFLNLAFSFPSVILSALLFVVVIFWAITLLGFADIDMFESDVDSDVSQASSGSIWHTLGFGDAPLTVSASVLVMTSWLITIYAHMFFASVLGNGIVFYVLGGLLLLISLLVAIPISALLLRPLRRFFASKSASQSSDLLGLECVVATGKVTDSFGQARVKYQGTEQLIEVRAENNEQFSSGDTAVLLEHIKDKHCYIITAKPW</sequence>
<dbReference type="RefSeq" id="WP_188726716.1">
    <property type="nucleotide sequence ID" value="NZ_BMIT01000001.1"/>
</dbReference>
<accession>A0ABQ1T778</accession>